<evidence type="ECO:0000313" key="3">
    <source>
        <dbReference type="EMBL" id="OLN87089.1"/>
    </source>
</evidence>
<feature type="domain" description="DUF4334" evidence="2">
    <location>
        <begin position="98"/>
        <end position="155"/>
    </location>
</feature>
<dbReference type="Proteomes" id="UP000186583">
    <property type="component" value="Unassembled WGS sequence"/>
</dbReference>
<comment type="caution">
    <text evidence="3">The sequence shown here is derived from an EMBL/GenBank/DDBJ whole genome shotgun (WGS) entry which is preliminary data.</text>
</comment>
<keyword evidence="4" id="KW-1185">Reference proteome</keyword>
<feature type="non-terminal residue" evidence="3">
    <location>
        <position position="1"/>
    </location>
</feature>
<accession>A0A1Q8RRX7</accession>
<dbReference type="OrthoDB" id="2213372at2759"/>
<dbReference type="Pfam" id="PF14232">
    <property type="entry name" value="DUF4334"/>
    <property type="match status" value="1"/>
</dbReference>
<dbReference type="InterPro" id="IPR025951">
    <property type="entry name" value="GXWXG_dom"/>
</dbReference>
<dbReference type="STRING" id="708187.A0A1Q8RRX7"/>
<feature type="domain" description="GXWXG" evidence="1">
    <location>
        <begin position="31"/>
        <end position="88"/>
    </location>
</feature>
<evidence type="ECO:0000313" key="4">
    <source>
        <dbReference type="Proteomes" id="UP000186583"/>
    </source>
</evidence>
<name>A0A1Q8RRX7_9PEZI</name>
<organism evidence="3 4">
    <name type="scientific">Colletotrichum chlorophyti</name>
    <dbReference type="NCBI Taxonomy" id="708187"/>
    <lineage>
        <taxon>Eukaryota</taxon>
        <taxon>Fungi</taxon>
        <taxon>Dikarya</taxon>
        <taxon>Ascomycota</taxon>
        <taxon>Pezizomycotina</taxon>
        <taxon>Sordariomycetes</taxon>
        <taxon>Hypocreomycetidae</taxon>
        <taxon>Glomerellales</taxon>
        <taxon>Glomerellaceae</taxon>
        <taxon>Colletotrichum</taxon>
    </lineage>
</organism>
<dbReference type="Pfam" id="PF14231">
    <property type="entry name" value="GXWXG"/>
    <property type="match status" value="1"/>
</dbReference>
<proteinExistence type="predicted"/>
<reference evidence="3 4" key="1">
    <citation type="submission" date="2016-11" db="EMBL/GenBank/DDBJ databases">
        <title>Draft Genome Assembly of Colletotrichum chlorophyti a pathogen of herbaceous plants.</title>
        <authorList>
            <person name="Gan P."/>
            <person name="Narusaka M."/>
            <person name="Tsushima A."/>
            <person name="Narusaka Y."/>
            <person name="Takano Y."/>
            <person name="Shirasu K."/>
        </authorList>
    </citation>
    <scope>NUCLEOTIDE SEQUENCE [LARGE SCALE GENOMIC DNA]</scope>
    <source>
        <strain evidence="3 4">NTL11</strain>
    </source>
</reference>
<evidence type="ECO:0000259" key="1">
    <source>
        <dbReference type="Pfam" id="PF14231"/>
    </source>
</evidence>
<gene>
    <name evidence="3" type="ORF">CCHL11_06494</name>
</gene>
<evidence type="ECO:0008006" key="5">
    <source>
        <dbReference type="Google" id="ProtNLM"/>
    </source>
</evidence>
<dbReference type="AlphaFoldDB" id="A0A1Q8RRX7"/>
<evidence type="ECO:0000259" key="2">
    <source>
        <dbReference type="Pfam" id="PF14232"/>
    </source>
</evidence>
<sequence>DAPKNSDAQPEQQFMELASIDGHIEEVAVAAVYDQLKPVSPEQLIGQWEGGSFDTGHPAHERQRQLKWAGKDFRSIDDVDPVVVYGEGGSRLWMPEVGHARIREVKFRGVVTAALVYDTSPIIDAFRYVNQNTVIGAMDKKNEEGAGTYYFYLRRKSKTKPSIKAL</sequence>
<dbReference type="InterPro" id="IPR025568">
    <property type="entry name" value="DUF4334"/>
</dbReference>
<dbReference type="Gene3D" id="2.40.128.580">
    <property type="entry name" value="GXWXG domain"/>
    <property type="match status" value="1"/>
</dbReference>
<protein>
    <recommendedName>
        <fullName evidence="5">GXWXG domain-containing protein</fullName>
    </recommendedName>
</protein>
<dbReference type="EMBL" id="MPGH01000105">
    <property type="protein sequence ID" value="OLN87089.1"/>
    <property type="molecule type" value="Genomic_DNA"/>
</dbReference>